<feature type="region of interest" description="Disordered" evidence="5">
    <location>
        <begin position="345"/>
        <end position="523"/>
    </location>
</feature>
<feature type="compositionally biased region" description="Basic residues" evidence="5">
    <location>
        <begin position="492"/>
        <end position="512"/>
    </location>
</feature>
<feature type="compositionally biased region" description="Polar residues" evidence="5">
    <location>
        <begin position="304"/>
        <end position="314"/>
    </location>
</feature>
<feature type="compositionally biased region" description="Low complexity" evidence="5">
    <location>
        <begin position="428"/>
        <end position="437"/>
    </location>
</feature>
<evidence type="ECO:0000259" key="6">
    <source>
        <dbReference type="PROSITE" id="PS50089"/>
    </source>
</evidence>
<dbReference type="InterPro" id="IPR013083">
    <property type="entry name" value="Znf_RING/FYVE/PHD"/>
</dbReference>
<feature type="compositionally biased region" description="Polar residues" evidence="5">
    <location>
        <begin position="280"/>
        <end position="291"/>
    </location>
</feature>
<evidence type="ECO:0000256" key="3">
    <source>
        <dbReference type="ARBA" id="ARBA00022833"/>
    </source>
</evidence>
<dbReference type="SUPFAM" id="SSF57850">
    <property type="entry name" value="RING/U-box"/>
    <property type="match status" value="1"/>
</dbReference>
<feature type="domain" description="RING-type" evidence="6">
    <location>
        <begin position="535"/>
        <end position="579"/>
    </location>
</feature>
<keyword evidence="1" id="KW-0479">Metal-binding</keyword>
<evidence type="ECO:0000256" key="5">
    <source>
        <dbReference type="SAM" id="MobiDB-lite"/>
    </source>
</evidence>
<dbReference type="EMBL" id="JAHWGI010000201">
    <property type="protein sequence ID" value="KAK3910869.1"/>
    <property type="molecule type" value="Genomic_DNA"/>
</dbReference>
<feature type="region of interest" description="Disordered" evidence="5">
    <location>
        <begin position="146"/>
        <end position="333"/>
    </location>
</feature>
<name>A0AAE1LM70_9NEOP</name>
<feature type="compositionally biased region" description="Low complexity" evidence="5">
    <location>
        <begin position="244"/>
        <end position="253"/>
    </location>
</feature>
<feature type="compositionally biased region" description="Polar residues" evidence="5">
    <location>
        <begin position="224"/>
        <end position="235"/>
    </location>
</feature>
<evidence type="ECO:0000256" key="2">
    <source>
        <dbReference type="ARBA" id="ARBA00022771"/>
    </source>
</evidence>
<protein>
    <submittedName>
        <fullName evidence="9">Postreplication repair E3 ubiquitin-protein ligase RAD18</fullName>
    </submittedName>
</protein>
<dbReference type="InterPro" id="IPR001841">
    <property type="entry name" value="Znf_RING"/>
</dbReference>
<keyword evidence="2 4" id="KW-0863">Zinc-finger</keyword>
<dbReference type="EMBL" id="JAHWGI010000107">
    <property type="protein sequence ID" value="KAK3909595.1"/>
    <property type="molecule type" value="Genomic_DNA"/>
</dbReference>
<reference evidence="9" key="2">
    <citation type="journal article" date="2023" name="BMC Genomics">
        <title>Pest status, molecular evolution, and epigenetic factors derived from the genome assembly of Frankliniella fusca, a thysanopteran phytovirus vector.</title>
        <authorList>
            <person name="Catto M.A."/>
            <person name="Labadie P.E."/>
            <person name="Jacobson A.L."/>
            <person name="Kennedy G.G."/>
            <person name="Srinivasan R."/>
            <person name="Hunt B.G."/>
        </authorList>
    </citation>
    <scope>NUCLEOTIDE SEQUENCE</scope>
    <source>
        <strain evidence="9">PL_HMW_Pooled</strain>
    </source>
</reference>
<evidence type="ECO:0000256" key="4">
    <source>
        <dbReference type="PROSITE-ProRule" id="PRU00175"/>
    </source>
</evidence>
<dbReference type="EMBL" id="JAHWGI010001193">
    <property type="protein sequence ID" value="KAK3924560.1"/>
    <property type="molecule type" value="Genomic_DNA"/>
</dbReference>
<dbReference type="InterPro" id="IPR018957">
    <property type="entry name" value="Znf_C3HC4_RING-type"/>
</dbReference>
<evidence type="ECO:0000256" key="1">
    <source>
        <dbReference type="ARBA" id="ARBA00022723"/>
    </source>
</evidence>
<sequence>MDMHQEVVPLEKMRELRLKYLQRTNPAAAVIQPADPAAAVVTPADAAAAVVQTADPAAAVVQPAHHAAAVIPSGIRENLEVVSSSFVSAPMVSSSAQPVFICLPLNCDLGGLLSSIMRSSRSTSSTFSSRGESDLFAQAPDLSFRAESASAPASTEVPSTNTPASTARTAEMDSASHSIDPVPLSDHVEHSSISGPETSMPSSSSGSTARATNQRADSPWWRPSSPTALPSTGGSEKTPLWEYSRPSASTSSSGAVELPASSSTWRVPDERSYKCRPETSKPSSSGCTSRATDQRADSPWWRPSSPNASALSPTTDEDRNAFRSAQDTTWRTREMHLTAEDFVWVSDSDDENSASATVTTNVLAENEDDNGVAYFVQTPQGMVPKPVRDFKKKLNPSSGTKRPVPAAEPNNSEEEDDFGLLPKKRKSSLSSSGTKWSVPAAEPNNSEEEDDLDVLPKNRKRSLPNSGSKRSVPAADPNNSEQEDDSDMECKKSKRSLQPKKRGRPKGSKNKAKQTTSSKAAAEADDSEGCATLKCHICKTGTGKMVVTTCGHIFHKTCLEQWLIVSSQQHRKEKKCPYCCSSFSTYVNFFG</sequence>
<keyword evidence="3" id="KW-0862">Zinc</keyword>
<organism evidence="9 10">
    <name type="scientific">Frankliniella fusca</name>
    <dbReference type="NCBI Taxonomy" id="407009"/>
    <lineage>
        <taxon>Eukaryota</taxon>
        <taxon>Metazoa</taxon>
        <taxon>Ecdysozoa</taxon>
        <taxon>Arthropoda</taxon>
        <taxon>Hexapoda</taxon>
        <taxon>Insecta</taxon>
        <taxon>Pterygota</taxon>
        <taxon>Neoptera</taxon>
        <taxon>Paraneoptera</taxon>
        <taxon>Thysanoptera</taxon>
        <taxon>Terebrantia</taxon>
        <taxon>Thripoidea</taxon>
        <taxon>Thripidae</taxon>
        <taxon>Frankliniella</taxon>
    </lineage>
</organism>
<evidence type="ECO:0000313" key="8">
    <source>
        <dbReference type="EMBL" id="KAK3910869.1"/>
    </source>
</evidence>
<dbReference type="PROSITE" id="PS50089">
    <property type="entry name" value="ZF_RING_2"/>
    <property type="match status" value="1"/>
</dbReference>
<dbReference type="Proteomes" id="UP001219518">
    <property type="component" value="Unassembled WGS sequence"/>
</dbReference>
<dbReference type="Gene3D" id="3.30.40.10">
    <property type="entry name" value="Zinc/RING finger domain, C3HC4 (zinc finger)"/>
    <property type="match status" value="1"/>
</dbReference>
<dbReference type="GO" id="GO:0008270">
    <property type="term" value="F:zinc ion binding"/>
    <property type="evidence" value="ECO:0007669"/>
    <property type="project" value="UniProtKB-KW"/>
</dbReference>
<gene>
    <name evidence="7" type="ORF">KUF71_003950</name>
    <name evidence="9" type="ORF">KUF71_012693</name>
    <name evidence="8" type="ORF">KUF71_020574</name>
</gene>
<evidence type="ECO:0000313" key="9">
    <source>
        <dbReference type="EMBL" id="KAK3924560.1"/>
    </source>
</evidence>
<dbReference type="Pfam" id="PF00097">
    <property type="entry name" value="zf-C3HC4"/>
    <property type="match status" value="1"/>
</dbReference>
<evidence type="ECO:0000313" key="10">
    <source>
        <dbReference type="Proteomes" id="UP001219518"/>
    </source>
</evidence>
<evidence type="ECO:0000313" key="7">
    <source>
        <dbReference type="EMBL" id="KAK3909595.1"/>
    </source>
</evidence>
<dbReference type="SMART" id="SM00184">
    <property type="entry name" value="RING"/>
    <property type="match status" value="1"/>
</dbReference>
<feature type="compositionally biased region" description="Low complexity" evidence="5">
    <location>
        <begin position="191"/>
        <end position="208"/>
    </location>
</feature>
<proteinExistence type="predicted"/>
<reference evidence="9" key="1">
    <citation type="submission" date="2021-07" db="EMBL/GenBank/DDBJ databases">
        <authorList>
            <person name="Catto M.A."/>
            <person name="Jacobson A."/>
            <person name="Kennedy G."/>
            <person name="Labadie P."/>
            <person name="Hunt B.G."/>
            <person name="Srinivasan R."/>
        </authorList>
    </citation>
    <scope>NUCLEOTIDE SEQUENCE</scope>
    <source>
        <strain evidence="9">PL_HMW_Pooled</strain>
        <tissue evidence="9">Head</tissue>
    </source>
</reference>
<accession>A0AAE1LM70</accession>
<dbReference type="AlphaFoldDB" id="A0AAE1LM70"/>
<keyword evidence="10" id="KW-1185">Reference proteome</keyword>
<comment type="caution">
    <text evidence="9">The sequence shown here is derived from an EMBL/GenBank/DDBJ whole genome shotgun (WGS) entry which is preliminary data.</text>
</comment>
<feature type="compositionally biased region" description="Polar residues" evidence="5">
    <location>
        <begin position="353"/>
        <end position="363"/>
    </location>
</feature>
<feature type="compositionally biased region" description="Polar residues" evidence="5">
    <location>
        <begin position="151"/>
        <end position="168"/>
    </location>
</feature>
<feature type="compositionally biased region" description="Basic and acidic residues" evidence="5">
    <location>
        <begin position="267"/>
        <end position="279"/>
    </location>
</feature>
<dbReference type="CDD" id="cd16448">
    <property type="entry name" value="RING-H2"/>
    <property type="match status" value="1"/>
</dbReference>